<accession>A0A1H1JWR9</accession>
<gene>
    <name evidence="2" type="ORF">SAMN05443245_7372</name>
</gene>
<reference evidence="3" key="1">
    <citation type="submission" date="2016-10" db="EMBL/GenBank/DDBJ databases">
        <authorList>
            <person name="Varghese N."/>
        </authorList>
    </citation>
    <scope>NUCLEOTIDE SEQUENCE [LARGE SCALE GENOMIC DNA]</scope>
    <source>
        <strain evidence="3">GAS106B</strain>
    </source>
</reference>
<dbReference type="Proteomes" id="UP000183487">
    <property type="component" value="Unassembled WGS sequence"/>
</dbReference>
<evidence type="ECO:0000256" key="1">
    <source>
        <dbReference type="SAM" id="MobiDB-lite"/>
    </source>
</evidence>
<organism evidence="2 3">
    <name type="scientific">Paraburkholderia fungorum</name>
    <dbReference type="NCBI Taxonomy" id="134537"/>
    <lineage>
        <taxon>Bacteria</taxon>
        <taxon>Pseudomonadati</taxon>
        <taxon>Pseudomonadota</taxon>
        <taxon>Betaproteobacteria</taxon>
        <taxon>Burkholderiales</taxon>
        <taxon>Burkholderiaceae</taxon>
        <taxon>Paraburkholderia</taxon>
    </lineage>
</organism>
<evidence type="ECO:0000313" key="2">
    <source>
        <dbReference type="EMBL" id="SDR54189.1"/>
    </source>
</evidence>
<evidence type="ECO:0000313" key="3">
    <source>
        <dbReference type="Proteomes" id="UP000183487"/>
    </source>
</evidence>
<sequence length="127" mass="14176">MSREDHVTLSDFIEANLDGLLEDWIEYARVVGPESVRLTDEQLRDSGRQLLIGIAADMRASQSAAQQQAKSHGNRSEPDSAFNEVGREHADARQTHGFDVNALVAEYRALRASVLRRWQQTCPIDAA</sequence>
<protein>
    <submittedName>
        <fullName evidence="2">RsbT co-antagonist protein rsbRD N-terminal domain-containing protein</fullName>
    </submittedName>
</protein>
<keyword evidence="3" id="KW-1185">Reference proteome</keyword>
<feature type="region of interest" description="Disordered" evidence="1">
    <location>
        <begin position="61"/>
        <end position="90"/>
    </location>
</feature>
<proteinExistence type="predicted"/>
<name>A0A1H1JWR9_9BURK</name>
<dbReference type="AlphaFoldDB" id="A0A1H1JWR9"/>
<dbReference type="EMBL" id="FNKP01000004">
    <property type="protein sequence ID" value="SDR54189.1"/>
    <property type="molecule type" value="Genomic_DNA"/>
</dbReference>